<feature type="domain" description="PLD phosphodiesterase" evidence="2">
    <location>
        <begin position="174"/>
        <end position="201"/>
    </location>
</feature>
<sequence>MTIKCRVNRTGLVRLGRAALLMLAAVLSGCASLPEREPAPASWAIRDTANTALAEVTADDIAAHPGLSGALLLGDPMDAFVVRLGMIEAAEKSLDLQYYIWHQDLTGDTLLNRLLHAADRGVRVRLLLDDLDTAGKADTLFGLDAHPNIEVRLFNPFASRTSRVSGFLTDFGRVNRRMHNKTITADNRLTVLGGRNIGDEYFNATEEVVFGDLDVLCQGAVVDEVSVQFDLYWNSPWAYPMDRFANGRDTVADLNRFRRASEAQLEQAKKSRYAQGLAGAVQKLRSLESDDFEWGQAKLIYDDPGKVGGLKLSSDTHLAPELLKVMAQVEHDLLIISPYFVPGERLTQYLVNMVERGIRVRIVTNSLAANDVPVVHAGYMRYREALVAGGVELFEYKAPLETETEQQKDKEPFWKGASRGSLHAKSMVFEEEGLFVGSFNLDARSAVLNTEIGVLIHNPEYAKKISADLDRLILDKAYQVTLEEGDLVWVTRHDGEMVRFDREPDTSWWTRFSTGFMRYIVPEGML</sequence>
<gene>
    <name evidence="3" type="ordered locus">Fbal_1260</name>
</gene>
<evidence type="ECO:0000256" key="1">
    <source>
        <dbReference type="SAM" id="SignalP"/>
    </source>
</evidence>
<dbReference type="HOGENOM" id="CLU_026287_0_0_6"/>
<reference evidence="3 4" key="1">
    <citation type="journal article" date="2010" name="Stand. Genomic Sci.">
        <title>Complete genome sequence of Ferrimonas balearica type strain (PAT).</title>
        <authorList>
            <person name="Nolan M."/>
            <person name="Sikorski J."/>
            <person name="Davenport K."/>
            <person name="Lucas S."/>
            <person name="Glavina Del Rio T."/>
            <person name="Tice H."/>
            <person name="Cheng J."/>
            <person name="Goodwin L."/>
            <person name="Pitluck S."/>
            <person name="Liolios K."/>
            <person name="Ivanova N."/>
            <person name="Mavromatis K."/>
            <person name="Ovchinnikova G."/>
            <person name="Pati A."/>
            <person name="Chen A."/>
            <person name="Palaniappan K."/>
            <person name="Land M."/>
            <person name="Hauser L."/>
            <person name="Chang Y."/>
            <person name="Jeffries C."/>
            <person name="Tapia R."/>
            <person name="Brettin T."/>
            <person name="Detter J."/>
            <person name="Han C."/>
            <person name="Yasawong M."/>
            <person name="Rohde M."/>
            <person name="Tindall B."/>
            <person name="Goker M."/>
            <person name="Woyke T."/>
            <person name="Bristow J."/>
            <person name="Eisen J."/>
            <person name="Markowitz V."/>
            <person name="Hugenholtz P."/>
            <person name="Kyrpides N."/>
            <person name="Klenk H."/>
            <person name="Lapidus A."/>
        </authorList>
    </citation>
    <scope>NUCLEOTIDE SEQUENCE [LARGE SCALE GENOMIC DNA]</scope>
    <source>
        <strain evidence="4">DSM 9799 / CCM 4581 / KCTC 23876 / PAT</strain>
    </source>
</reference>
<proteinExistence type="predicted"/>
<dbReference type="InterPro" id="IPR025202">
    <property type="entry name" value="PLD-like_dom"/>
</dbReference>
<dbReference type="PANTHER" id="PTHR21248:SF12">
    <property type="entry name" value="CARDIOLIPIN SYNTHASE C"/>
    <property type="match status" value="1"/>
</dbReference>
<dbReference type="KEGG" id="fbl:Fbal_1260"/>
<dbReference type="CDD" id="cd09111">
    <property type="entry name" value="PLDc_ymdC_like_1"/>
    <property type="match status" value="1"/>
</dbReference>
<dbReference type="Gene3D" id="3.30.870.10">
    <property type="entry name" value="Endonuclease Chain A"/>
    <property type="match status" value="2"/>
</dbReference>
<dbReference type="SMART" id="SM00155">
    <property type="entry name" value="PLDc"/>
    <property type="match status" value="2"/>
</dbReference>
<organism evidence="3 4">
    <name type="scientific">Ferrimonas balearica (strain DSM 9799 / CCM 4581 / KCTC 23876 / PAT)</name>
    <dbReference type="NCBI Taxonomy" id="550540"/>
    <lineage>
        <taxon>Bacteria</taxon>
        <taxon>Pseudomonadati</taxon>
        <taxon>Pseudomonadota</taxon>
        <taxon>Gammaproteobacteria</taxon>
        <taxon>Alteromonadales</taxon>
        <taxon>Ferrimonadaceae</taxon>
        <taxon>Ferrimonas</taxon>
    </lineage>
</organism>
<dbReference type="PANTHER" id="PTHR21248">
    <property type="entry name" value="CARDIOLIPIN SYNTHASE"/>
    <property type="match status" value="1"/>
</dbReference>
<feature type="signal peptide" evidence="1">
    <location>
        <begin position="1"/>
        <end position="24"/>
    </location>
</feature>
<dbReference type="GO" id="GO:0030572">
    <property type="term" value="F:phosphatidyltransferase activity"/>
    <property type="evidence" value="ECO:0007669"/>
    <property type="project" value="UniProtKB-ARBA"/>
</dbReference>
<dbReference type="eggNOG" id="COG1502">
    <property type="taxonomic scope" value="Bacteria"/>
</dbReference>
<dbReference type="Pfam" id="PF13091">
    <property type="entry name" value="PLDc_2"/>
    <property type="match status" value="2"/>
</dbReference>
<dbReference type="EMBL" id="CP002209">
    <property type="protein sequence ID" value="ADN75469.1"/>
    <property type="molecule type" value="Genomic_DNA"/>
</dbReference>
<dbReference type="PROSITE" id="PS51257">
    <property type="entry name" value="PROKAR_LIPOPROTEIN"/>
    <property type="match status" value="1"/>
</dbReference>
<evidence type="ECO:0000313" key="3">
    <source>
        <dbReference type="EMBL" id="ADN75469.1"/>
    </source>
</evidence>
<dbReference type="STRING" id="550540.Fbal_1260"/>
<dbReference type="CDD" id="cd09113">
    <property type="entry name" value="PLDc_ymdC_like_2"/>
    <property type="match status" value="1"/>
</dbReference>
<dbReference type="SUPFAM" id="SSF56024">
    <property type="entry name" value="Phospholipase D/nuclease"/>
    <property type="match status" value="2"/>
</dbReference>
<dbReference type="Proteomes" id="UP000006683">
    <property type="component" value="Chromosome"/>
</dbReference>
<feature type="chain" id="PRO_5003151552" evidence="1">
    <location>
        <begin position="25"/>
        <end position="526"/>
    </location>
</feature>
<keyword evidence="1" id="KW-0732">Signal</keyword>
<accession>E1SL91</accession>
<protein>
    <submittedName>
        <fullName evidence="3">Phospholipase D/Transphosphatidylase</fullName>
    </submittedName>
</protein>
<name>E1SL91_FERBD</name>
<keyword evidence="4" id="KW-1185">Reference proteome</keyword>
<dbReference type="PROSITE" id="PS50035">
    <property type="entry name" value="PLD"/>
    <property type="match status" value="2"/>
</dbReference>
<dbReference type="AlphaFoldDB" id="E1SL91"/>
<evidence type="ECO:0000313" key="4">
    <source>
        <dbReference type="Proteomes" id="UP000006683"/>
    </source>
</evidence>
<feature type="domain" description="PLD phosphodiesterase" evidence="2">
    <location>
        <begin position="418"/>
        <end position="445"/>
    </location>
</feature>
<evidence type="ECO:0000259" key="2">
    <source>
        <dbReference type="PROSITE" id="PS50035"/>
    </source>
</evidence>
<dbReference type="InterPro" id="IPR001736">
    <property type="entry name" value="PLipase_D/transphosphatidylase"/>
</dbReference>
<dbReference type="GO" id="GO:0032049">
    <property type="term" value="P:cardiolipin biosynthetic process"/>
    <property type="evidence" value="ECO:0007669"/>
    <property type="project" value="UniProtKB-ARBA"/>
</dbReference>